<dbReference type="EMBL" id="CCYA01000186">
    <property type="protein sequence ID" value="CEH12803.1"/>
    <property type="molecule type" value="Genomic_DNA"/>
</dbReference>
<accession>A0A0P1B9X9</accession>
<organism evidence="2 3">
    <name type="scientific">Ceraceosorus bombacis</name>
    <dbReference type="NCBI Taxonomy" id="401625"/>
    <lineage>
        <taxon>Eukaryota</taxon>
        <taxon>Fungi</taxon>
        <taxon>Dikarya</taxon>
        <taxon>Basidiomycota</taxon>
        <taxon>Ustilaginomycotina</taxon>
        <taxon>Exobasidiomycetes</taxon>
        <taxon>Ceraceosorales</taxon>
        <taxon>Ceraceosoraceae</taxon>
        <taxon>Ceraceosorus</taxon>
    </lineage>
</organism>
<feature type="region of interest" description="Disordered" evidence="1">
    <location>
        <begin position="230"/>
        <end position="271"/>
    </location>
</feature>
<keyword evidence="3" id="KW-1185">Reference proteome</keyword>
<dbReference type="AlphaFoldDB" id="A0A0P1B9X9"/>
<sequence>MPANTTLPIVDTNPDLASPKQRMGRMEQDLHLVLLAKRLEMAKSNNNKLTTTLGVIEANMKELVANKQELVTKLKDCCAGSNASRAGSVTGSNRKLNQKAPTKATYAEALVHNLMEFSGDRSPRDSVASGSQQPADVPSATIVPSKAPMGAAVPPILPPTQVEELTSLELEGLKIGSKDIKERSSCASSVAPSQSSQAGSNPVGQDMADGMDAADCCITYLLAVGGKTPDDIGGGGGNRNGPWPPSPDPPQGQTPNYPRRQERIPKSKDVDDFDPDLVSIRLWLARAKNLQVSSSHTNGETSAVVGSLPGRSSYSPVLSALPNLFILDGTAASP</sequence>
<feature type="region of interest" description="Disordered" evidence="1">
    <location>
        <begin position="184"/>
        <end position="206"/>
    </location>
</feature>
<feature type="compositionally biased region" description="Low complexity" evidence="1">
    <location>
        <begin position="185"/>
        <end position="206"/>
    </location>
</feature>
<dbReference type="Proteomes" id="UP000054845">
    <property type="component" value="Unassembled WGS sequence"/>
</dbReference>
<evidence type="ECO:0000256" key="1">
    <source>
        <dbReference type="SAM" id="MobiDB-lite"/>
    </source>
</evidence>
<proteinExistence type="predicted"/>
<evidence type="ECO:0000313" key="3">
    <source>
        <dbReference type="Proteomes" id="UP000054845"/>
    </source>
</evidence>
<reference evidence="2 3" key="1">
    <citation type="submission" date="2014-09" db="EMBL/GenBank/DDBJ databases">
        <authorList>
            <person name="Magalhaes I.L.F."/>
            <person name="Oliveira U."/>
            <person name="Santos F.R."/>
            <person name="Vidigal T.H.D.A."/>
            <person name="Brescovit A.D."/>
            <person name="Santos A.J."/>
        </authorList>
    </citation>
    <scope>NUCLEOTIDE SEQUENCE [LARGE SCALE GENOMIC DNA]</scope>
</reference>
<feature type="region of interest" description="Disordered" evidence="1">
    <location>
        <begin position="118"/>
        <end position="143"/>
    </location>
</feature>
<feature type="region of interest" description="Disordered" evidence="1">
    <location>
        <begin position="1"/>
        <end position="20"/>
    </location>
</feature>
<name>A0A0P1B9X9_9BASI</name>
<evidence type="ECO:0000313" key="2">
    <source>
        <dbReference type="EMBL" id="CEH12803.1"/>
    </source>
</evidence>
<protein>
    <submittedName>
        <fullName evidence="2">Uncharacterized protein</fullName>
    </submittedName>
</protein>
<feature type="compositionally biased region" description="Pro residues" evidence="1">
    <location>
        <begin position="242"/>
        <end position="252"/>
    </location>
</feature>
<feature type="compositionally biased region" description="Basic and acidic residues" evidence="1">
    <location>
        <begin position="259"/>
        <end position="270"/>
    </location>
</feature>